<dbReference type="Proteomes" id="UP000030129">
    <property type="component" value="Unassembled WGS sequence"/>
</dbReference>
<dbReference type="EMBL" id="JRLV01000001">
    <property type="protein sequence ID" value="KGO84169.1"/>
    <property type="molecule type" value="Genomic_DNA"/>
</dbReference>
<evidence type="ECO:0000256" key="2">
    <source>
        <dbReference type="PROSITE-ProRule" id="PRU00335"/>
    </source>
</evidence>
<name>A0A0A2LW38_9FLAO</name>
<protein>
    <submittedName>
        <fullName evidence="4">TetR family transcriptional regulator</fullName>
    </submittedName>
</protein>
<organism evidence="4 5">
    <name type="scientific">Flavobacterium beibuense F44-8</name>
    <dbReference type="NCBI Taxonomy" id="1406840"/>
    <lineage>
        <taxon>Bacteria</taxon>
        <taxon>Pseudomonadati</taxon>
        <taxon>Bacteroidota</taxon>
        <taxon>Flavobacteriia</taxon>
        <taxon>Flavobacteriales</taxon>
        <taxon>Flavobacteriaceae</taxon>
        <taxon>Flavobacterium</taxon>
    </lineage>
</organism>
<dbReference type="eggNOG" id="COG1309">
    <property type="taxonomic scope" value="Bacteria"/>
</dbReference>
<keyword evidence="1 2" id="KW-0238">DNA-binding</keyword>
<dbReference type="SUPFAM" id="SSF46689">
    <property type="entry name" value="Homeodomain-like"/>
    <property type="match status" value="1"/>
</dbReference>
<feature type="DNA-binding region" description="H-T-H motif" evidence="2">
    <location>
        <begin position="29"/>
        <end position="48"/>
    </location>
</feature>
<dbReference type="Gene3D" id="1.10.357.10">
    <property type="entry name" value="Tetracycline Repressor, domain 2"/>
    <property type="match status" value="1"/>
</dbReference>
<dbReference type="PROSITE" id="PS50977">
    <property type="entry name" value="HTH_TETR_2"/>
    <property type="match status" value="1"/>
</dbReference>
<dbReference type="AlphaFoldDB" id="A0A0A2LW38"/>
<comment type="caution">
    <text evidence="4">The sequence shown here is derived from an EMBL/GenBank/DDBJ whole genome shotgun (WGS) entry which is preliminary data.</text>
</comment>
<dbReference type="RefSeq" id="WP_035129597.1">
    <property type="nucleotide sequence ID" value="NZ_JRLV01000001.1"/>
</dbReference>
<keyword evidence="5" id="KW-1185">Reference proteome</keyword>
<dbReference type="STRING" id="1406840.Q763_00035"/>
<feature type="domain" description="HTH tetR-type" evidence="3">
    <location>
        <begin position="6"/>
        <end position="66"/>
    </location>
</feature>
<dbReference type="Pfam" id="PF00440">
    <property type="entry name" value="TetR_N"/>
    <property type="match status" value="1"/>
</dbReference>
<dbReference type="InterPro" id="IPR001647">
    <property type="entry name" value="HTH_TetR"/>
</dbReference>
<evidence type="ECO:0000313" key="5">
    <source>
        <dbReference type="Proteomes" id="UP000030129"/>
    </source>
</evidence>
<proteinExistence type="predicted"/>
<evidence type="ECO:0000259" key="3">
    <source>
        <dbReference type="PROSITE" id="PS50977"/>
    </source>
</evidence>
<reference evidence="4 5" key="1">
    <citation type="submission" date="2013-09" db="EMBL/GenBank/DDBJ databases">
        <authorList>
            <person name="Zeng Z."/>
            <person name="Chen C."/>
        </authorList>
    </citation>
    <scope>NUCLEOTIDE SEQUENCE [LARGE SCALE GENOMIC DNA]</scope>
    <source>
        <strain evidence="4 5">F44-8</strain>
    </source>
</reference>
<evidence type="ECO:0000256" key="1">
    <source>
        <dbReference type="ARBA" id="ARBA00023125"/>
    </source>
</evidence>
<evidence type="ECO:0000313" key="4">
    <source>
        <dbReference type="EMBL" id="KGO84169.1"/>
    </source>
</evidence>
<dbReference type="InterPro" id="IPR009057">
    <property type="entry name" value="Homeodomain-like_sf"/>
</dbReference>
<sequence length="197" mass="22865">MRTRDTDKEKLVYEKAIEQIVKEGFNTFSMNRLAKACNISVATLYIYYKDKDDLIKKVGTTIAEKFFSMVINDFNPNMPFEEGMWIQWRNRSAFALENPMEVSCFEIMKHSPYADEILKTGELTAFKEYMTAFFEHAIANKELNPICLDVFWSIAYGPLYTLLGFHREGKSIGGRPFTLTEDVMKQTFDLMIKGLKP</sequence>
<dbReference type="GO" id="GO:0003677">
    <property type="term" value="F:DNA binding"/>
    <property type="evidence" value="ECO:0007669"/>
    <property type="project" value="UniProtKB-UniRule"/>
</dbReference>
<accession>A0A0A2LW38</accession>
<gene>
    <name evidence="4" type="ORF">Q763_00035</name>
</gene>